<feature type="chain" id="PRO_5025398882" description="Glycogen debranching enzyme" evidence="1">
    <location>
        <begin position="24"/>
        <end position="730"/>
    </location>
</feature>
<evidence type="ECO:0008006" key="4">
    <source>
        <dbReference type="Google" id="ProtNLM"/>
    </source>
</evidence>
<reference evidence="2" key="1">
    <citation type="journal article" date="2020" name="Stud. Mycol.">
        <title>101 Dothideomycetes genomes: a test case for predicting lifestyles and emergence of pathogens.</title>
        <authorList>
            <person name="Haridas S."/>
            <person name="Albert R."/>
            <person name="Binder M."/>
            <person name="Bloem J."/>
            <person name="Labutti K."/>
            <person name="Salamov A."/>
            <person name="Andreopoulos B."/>
            <person name="Baker S."/>
            <person name="Barry K."/>
            <person name="Bills G."/>
            <person name="Bluhm B."/>
            <person name="Cannon C."/>
            <person name="Castanera R."/>
            <person name="Culley D."/>
            <person name="Daum C."/>
            <person name="Ezra D."/>
            <person name="Gonzalez J."/>
            <person name="Henrissat B."/>
            <person name="Kuo A."/>
            <person name="Liang C."/>
            <person name="Lipzen A."/>
            <person name="Lutzoni F."/>
            <person name="Magnuson J."/>
            <person name="Mondo S."/>
            <person name="Nolan M."/>
            <person name="Ohm R."/>
            <person name="Pangilinan J."/>
            <person name="Park H.-J."/>
            <person name="Ramirez L."/>
            <person name="Alfaro M."/>
            <person name="Sun H."/>
            <person name="Tritt A."/>
            <person name="Yoshinaga Y."/>
            <person name="Zwiers L.-H."/>
            <person name="Turgeon B."/>
            <person name="Goodwin S."/>
            <person name="Spatafora J."/>
            <person name="Crous P."/>
            <person name="Grigoriev I."/>
        </authorList>
    </citation>
    <scope>NUCLEOTIDE SEQUENCE</scope>
    <source>
        <strain evidence="2">CBS 109.77</strain>
    </source>
</reference>
<name>A0A6A6XDJ4_9PLEO</name>
<dbReference type="OrthoDB" id="2591256at2759"/>
<accession>A0A6A6XDJ4</accession>
<dbReference type="SUPFAM" id="SSF48208">
    <property type="entry name" value="Six-hairpin glycosidases"/>
    <property type="match status" value="1"/>
</dbReference>
<evidence type="ECO:0000313" key="3">
    <source>
        <dbReference type="Proteomes" id="UP000799757"/>
    </source>
</evidence>
<evidence type="ECO:0000313" key="2">
    <source>
        <dbReference type="EMBL" id="KAF2794194.1"/>
    </source>
</evidence>
<dbReference type="AlphaFoldDB" id="A0A6A6XDJ4"/>
<dbReference type="Proteomes" id="UP000799757">
    <property type="component" value="Unassembled WGS sequence"/>
</dbReference>
<keyword evidence="3" id="KW-1185">Reference proteome</keyword>
<evidence type="ECO:0000256" key="1">
    <source>
        <dbReference type="SAM" id="SignalP"/>
    </source>
</evidence>
<sequence>MAFNRFWFWYSTIALLLHATTLATDCPESPTLLHLSDGPYENYFYSDCDSSSHIIVTSPLPNSNLDLIGPRLLVAWPAGNSGIVSIFESQNGQRGTLGIHLGDSSSVETVAPIYDEGKPYPEVGVTSSITFNNSATLTVPILGSIRIIRDYTEGGRYLHPNLQAANQFSITTDGGATINRTWLDGATTTWLTFTPMNGSDPIRINRDNSPVLLFGAGTYSFSASFNYPQLKRLSPKQVLNQASIGLIDAQPDETNSLSFLAYSDKLLAGAWRFLTYFGRDSMISLLLLQPVLSDGQGGAIEAVIGSVLERINKNDGSACHEEVIGDFATYMNIQDHNLVSDSPTCDYKMIDTDYYLPVVMKNYLVDTEAGKNRVSDFLKTTASFLADNKGLTYEALAQITAEKIMQTSAPFAAPGGQTKANLIHLKDNQSVGEWRDSGNGIGGGRIPYDVNTALVPAALRAIAALSRAGFFTDHPEWATVADTYADVWEDYTLQFFEVVIPQTGAVSLVKDYVNQSKFPGPSQTETIQSDIKFYGLALDGGNDQPVVRVMNTDDCFRHFLLETSNQTQLSSFLSQTADNILQPFPVGLSSSVGLFVANPAYGGDPSYAQGFTRTDYHGTVVWSWQLAMMGAGLARQLRRCEADGVPVFCHDESLYRKIVAAYNHLWDLIDANKDQLGGEVWTWTYNNGFQAAPLGDFTASESDIRQLWSLTFLAIQRETFKQYRLNGSTT</sequence>
<dbReference type="GO" id="GO:0005975">
    <property type="term" value="P:carbohydrate metabolic process"/>
    <property type="evidence" value="ECO:0007669"/>
    <property type="project" value="InterPro"/>
</dbReference>
<proteinExistence type="predicted"/>
<keyword evidence="1" id="KW-0732">Signal</keyword>
<dbReference type="EMBL" id="MU001899">
    <property type="protein sequence ID" value="KAF2794194.1"/>
    <property type="molecule type" value="Genomic_DNA"/>
</dbReference>
<gene>
    <name evidence="2" type="ORF">K505DRAFT_361297</name>
</gene>
<organism evidence="2 3">
    <name type="scientific">Melanomma pulvis-pyrius CBS 109.77</name>
    <dbReference type="NCBI Taxonomy" id="1314802"/>
    <lineage>
        <taxon>Eukaryota</taxon>
        <taxon>Fungi</taxon>
        <taxon>Dikarya</taxon>
        <taxon>Ascomycota</taxon>
        <taxon>Pezizomycotina</taxon>
        <taxon>Dothideomycetes</taxon>
        <taxon>Pleosporomycetidae</taxon>
        <taxon>Pleosporales</taxon>
        <taxon>Melanommataceae</taxon>
        <taxon>Melanomma</taxon>
    </lineage>
</organism>
<protein>
    <recommendedName>
        <fullName evidence="4">Glycogen debranching enzyme</fullName>
    </recommendedName>
</protein>
<dbReference type="InterPro" id="IPR008928">
    <property type="entry name" value="6-hairpin_glycosidase_sf"/>
</dbReference>
<feature type="signal peptide" evidence="1">
    <location>
        <begin position="1"/>
        <end position="23"/>
    </location>
</feature>